<dbReference type="GO" id="GO:0005737">
    <property type="term" value="C:cytoplasm"/>
    <property type="evidence" value="ECO:0007669"/>
    <property type="project" value="TreeGrafter"/>
</dbReference>
<protein>
    <recommendedName>
        <fullName evidence="5">Hflx-type G domain-containing protein</fullName>
    </recommendedName>
</protein>
<keyword evidence="3" id="KW-0460">Magnesium</keyword>
<dbReference type="InterPro" id="IPR006073">
    <property type="entry name" value="GTP-bd"/>
</dbReference>
<dbReference type="InterPro" id="IPR027417">
    <property type="entry name" value="P-loop_NTPase"/>
</dbReference>
<dbReference type="Gene3D" id="3.40.50.11060">
    <property type="entry name" value="GTPase HflX, N-terminal domain"/>
    <property type="match status" value="1"/>
</dbReference>
<dbReference type="GO" id="GO:0043022">
    <property type="term" value="F:ribosome binding"/>
    <property type="evidence" value="ECO:0007669"/>
    <property type="project" value="TreeGrafter"/>
</dbReference>
<evidence type="ECO:0000313" key="7">
    <source>
        <dbReference type="Proteomes" id="UP000681720"/>
    </source>
</evidence>
<dbReference type="Gene3D" id="3.40.50.300">
    <property type="entry name" value="P-loop containing nucleotide triphosphate hydrolases"/>
    <property type="match status" value="2"/>
</dbReference>
<evidence type="ECO:0000256" key="4">
    <source>
        <dbReference type="ARBA" id="ARBA00023134"/>
    </source>
</evidence>
<dbReference type="EMBL" id="CAJOBJ010028843">
    <property type="protein sequence ID" value="CAF4261131.1"/>
    <property type="molecule type" value="Genomic_DNA"/>
</dbReference>
<evidence type="ECO:0000256" key="1">
    <source>
        <dbReference type="ARBA" id="ARBA00022723"/>
    </source>
</evidence>
<evidence type="ECO:0000256" key="3">
    <source>
        <dbReference type="ARBA" id="ARBA00022842"/>
    </source>
</evidence>
<comment type="caution">
    <text evidence="6">The sequence shown here is derived from an EMBL/GenBank/DDBJ whole genome shotgun (WGS) entry which is preliminary data.</text>
</comment>
<dbReference type="PANTHER" id="PTHR10229:SF0">
    <property type="entry name" value="GTP-BINDING PROTEIN 6-RELATED"/>
    <property type="match status" value="1"/>
</dbReference>
<evidence type="ECO:0000313" key="6">
    <source>
        <dbReference type="EMBL" id="CAF4261131.1"/>
    </source>
</evidence>
<proteinExistence type="predicted"/>
<keyword evidence="2" id="KW-0547">Nucleotide-binding</keyword>
<dbReference type="SUPFAM" id="SSF52540">
    <property type="entry name" value="P-loop containing nucleoside triphosphate hydrolases"/>
    <property type="match status" value="1"/>
</dbReference>
<dbReference type="Proteomes" id="UP000681720">
    <property type="component" value="Unassembled WGS sequence"/>
</dbReference>
<gene>
    <name evidence="6" type="ORF">GIL414_LOCUS24129</name>
</gene>
<feature type="domain" description="Hflx-type G" evidence="5">
    <location>
        <begin position="234"/>
        <end position="269"/>
    </location>
</feature>
<sequence>MLFKQVFKHLSCIKSSIRTFSRTSRLYTKEFTDRHLQSLINDNEFTSMSSALLHIRSTGHRVFIIQPSMKFKARGRQSTTAQLQLSESISLIETLDKWRVVGHGIYTLKTSGTQRYLYGKGNVEKIAEEIHECQATAAFVSIDRLSLVQIDGLAEKFCVPIYDRYSIVLQIFKNHAQSGAAKLQVALAEIPLLRYRKNDSELFKDRERNLRAEVAKLEQHRKLIKRRRLSIDIPTVAVVGYTNSGKTSLIKALTKDASLQPKNQLFATLGNIRVVPKYHPDYIVQHKTVMQTLRELNIPSSKLDSMITVFNKYDLLDQEDDDKVISEQAIPDNNNRLYISCKTGQGLDQLIDVLEKRLMIASDRVTCEYRVLQGGQLYQVLTNGNQCTIENMIVDEDDPQFIRLKCLFSKATYAKFQAHYSGASKYLISNDS</sequence>
<keyword evidence="1" id="KW-0479">Metal-binding</keyword>
<dbReference type="GO" id="GO:0046872">
    <property type="term" value="F:metal ion binding"/>
    <property type="evidence" value="ECO:0007669"/>
    <property type="project" value="UniProtKB-KW"/>
</dbReference>
<dbReference type="InterPro" id="IPR042108">
    <property type="entry name" value="GTPase_HflX_N_sf"/>
</dbReference>
<keyword evidence="4" id="KW-0342">GTP-binding</keyword>
<dbReference type="Pfam" id="PF13167">
    <property type="entry name" value="GTP-bdg_N"/>
    <property type="match status" value="1"/>
</dbReference>
<name>A0A8S2SZQ6_9BILA</name>
<dbReference type="InterPro" id="IPR016496">
    <property type="entry name" value="GTPase_HflX"/>
</dbReference>
<dbReference type="InterPro" id="IPR025121">
    <property type="entry name" value="GTPase_HflX_N"/>
</dbReference>
<dbReference type="AlphaFoldDB" id="A0A8S2SZQ6"/>
<dbReference type="PANTHER" id="PTHR10229">
    <property type="entry name" value="GTP-BINDING PROTEIN HFLX"/>
    <property type="match status" value="1"/>
</dbReference>
<dbReference type="Pfam" id="PF01926">
    <property type="entry name" value="MMR_HSR1"/>
    <property type="match status" value="1"/>
</dbReference>
<dbReference type="PROSITE" id="PS51705">
    <property type="entry name" value="G_HFLX"/>
    <property type="match status" value="1"/>
</dbReference>
<accession>A0A8S2SZQ6</accession>
<evidence type="ECO:0000256" key="2">
    <source>
        <dbReference type="ARBA" id="ARBA00022741"/>
    </source>
</evidence>
<dbReference type="InterPro" id="IPR030394">
    <property type="entry name" value="G_HFLX_dom"/>
</dbReference>
<reference evidence="6" key="1">
    <citation type="submission" date="2021-02" db="EMBL/GenBank/DDBJ databases">
        <authorList>
            <person name="Nowell W R."/>
        </authorList>
    </citation>
    <scope>NUCLEOTIDE SEQUENCE</scope>
</reference>
<evidence type="ECO:0000259" key="5">
    <source>
        <dbReference type="PROSITE" id="PS51705"/>
    </source>
</evidence>
<dbReference type="GO" id="GO:0005525">
    <property type="term" value="F:GTP binding"/>
    <property type="evidence" value="ECO:0007669"/>
    <property type="project" value="UniProtKB-KW"/>
</dbReference>
<organism evidence="6 7">
    <name type="scientific">Rotaria magnacalcarata</name>
    <dbReference type="NCBI Taxonomy" id="392030"/>
    <lineage>
        <taxon>Eukaryota</taxon>
        <taxon>Metazoa</taxon>
        <taxon>Spiralia</taxon>
        <taxon>Gnathifera</taxon>
        <taxon>Rotifera</taxon>
        <taxon>Eurotatoria</taxon>
        <taxon>Bdelloidea</taxon>
        <taxon>Philodinida</taxon>
        <taxon>Philodinidae</taxon>
        <taxon>Rotaria</taxon>
    </lineage>
</organism>